<keyword evidence="2" id="KW-1185">Reference proteome</keyword>
<sequence>MNKNDKEIEAIKEKYHKQIEKMGKMILNMYAVSNIRFWYSCLKNFRKSDDQARDLFEMEAFVTSIIVSYGRLFGKGSGSSKLEDDIIRPDLRSVHEKLINLRHAKYAHHGELSAFYKDLQLEYIDNTFIINPKIEIEFCLGAPKEWEPLFEYLSNYMYDFIHNILNKLTEETGIQWKFPHGPAPSWI</sequence>
<dbReference type="EMBL" id="MCAQ01000011">
    <property type="protein sequence ID" value="RKF37661.1"/>
    <property type="molecule type" value="Genomic_DNA"/>
</dbReference>
<evidence type="ECO:0000313" key="2">
    <source>
        <dbReference type="Proteomes" id="UP000286402"/>
    </source>
</evidence>
<name>A0A420FXK8_9SPHI</name>
<dbReference type="Proteomes" id="UP000286402">
    <property type="component" value="Unassembled WGS sequence"/>
</dbReference>
<evidence type="ECO:0008006" key="3">
    <source>
        <dbReference type="Google" id="ProtNLM"/>
    </source>
</evidence>
<accession>A0A420FXK8</accession>
<gene>
    <name evidence="1" type="ORF">BCY89_27675</name>
</gene>
<comment type="caution">
    <text evidence="1">The sequence shown here is derived from an EMBL/GenBank/DDBJ whole genome shotgun (WGS) entry which is preliminary data.</text>
</comment>
<protein>
    <recommendedName>
        <fullName evidence="3">HEPN AbiU2-like domain-containing protein</fullName>
    </recommendedName>
</protein>
<organism evidence="1 2">
    <name type="scientific">Sphingobacterium siyangense</name>
    <dbReference type="NCBI Taxonomy" id="459529"/>
    <lineage>
        <taxon>Bacteria</taxon>
        <taxon>Pseudomonadati</taxon>
        <taxon>Bacteroidota</taxon>
        <taxon>Sphingobacteriia</taxon>
        <taxon>Sphingobacteriales</taxon>
        <taxon>Sphingobacteriaceae</taxon>
        <taxon>Sphingobacterium</taxon>
    </lineage>
</organism>
<proteinExistence type="predicted"/>
<evidence type="ECO:0000313" key="1">
    <source>
        <dbReference type="EMBL" id="RKF37661.1"/>
    </source>
</evidence>
<reference evidence="1 2" key="1">
    <citation type="submission" date="2016-07" db="EMBL/GenBank/DDBJ databases">
        <title>Genome analysis of Sphingobacterium siyangense T12B17.</title>
        <authorList>
            <person name="Xu D."/>
            <person name="Su Y."/>
            <person name="Zheng S."/>
        </authorList>
    </citation>
    <scope>NUCLEOTIDE SEQUENCE [LARGE SCALE GENOMIC DNA]</scope>
    <source>
        <strain evidence="1 2">T12B17</strain>
    </source>
</reference>
<dbReference type="AlphaFoldDB" id="A0A420FXK8"/>
<dbReference type="RefSeq" id="WP_120333956.1">
    <property type="nucleotide sequence ID" value="NZ_MCAQ01000011.1"/>
</dbReference>